<keyword evidence="5 8" id="KW-0812">Transmembrane</keyword>
<keyword evidence="12" id="KW-1185">Reference proteome</keyword>
<evidence type="ECO:0000256" key="4">
    <source>
        <dbReference type="ARBA" id="ARBA00022475"/>
    </source>
</evidence>
<dbReference type="AlphaFoldDB" id="A0A0H3M0C0"/>
<dbReference type="RefSeq" id="WP_011154770.1">
    <property type="nucleotide sequence ID" value="NC_005295.2"/>
</dbReference>
<dbReference type="eggNOG" id="COG4591">
    <property type="taxonomic scope" value="Bacteria"/>
</dbReference>
<evidence type="ECO:0000256" key="1">
    <source>
        <dbReference type="ARBA" id="ARBA00004651"/>
    </source>
</evidence>
<dbReference type="GO" id="GO:0044874">
    <property type="term" value="P:lipoprotein localization to outer membrane"/>
    <property type="evidence" value="ECO:0007669"/>
    <property type="project" value="TreeGrafter"/>
</dbReference>
<name>A0A0H3M0C0_EHRRW</name>
<evidence type="ECO:0000256" key="7">
    <source>
        <dbReference type="ARBA" id="ARBA00023136"/>
    </source>
</evidence>
<keyword evidence="3" id="KW-0813">Transport</keyword>
<dbReference type="NCBIfam" id="TIGR02212">
    <property type="entry name" value="lolCE"/>
    <property type="match status" value="1"/>
</dbReference>
<protein>
    <submittedName>
        <fullName evidence="11">Lipoprotein releasing system transmembrane protein lolC</fullName>
    </submittedName>
</protein>
<dbReference type="InterPro" id="IPR003838">
    <property type="entry name" value="ABC3_permease_C"/>
</dbReference>
<keyword evidence="4" id="KW-1003">Cell membrane</keyword>
<comment type="similarity">
    <text evidence="2">Belongs to the ABC-4 integral membrane protein family. LolC/E subfamily.</text>
</comment>
<evidence type="ECO:0000256" key="3">
    <source>
        <dbReference type="ARBA" id="ARBA00022448"/>
    </source>
</evidence>
<dbReference type="InterPro" id="IPR051447">
    <property type="entry name" value="Lipoprotein-release_system"/>
</dbReference>
<dbReference type="PANTHER" id="PTHR30489">
    <property type="entry name" value="LIPOPROTEIN-RELEASING SYSTEM TRANSMEMBRANE PROTEIN LOLE"/>
    <property type="match status" value="1"/>
</dbReference>
<dbReference type="GO" id="GO:0042953">
    <property type="term" value="P:lipoprotein transport"/>
    <property type="evidence" value="ECO:0007669"/>
    <property type="project" value="InterPro"/>
</dbReference>
<evidence type="ECO:0000313" key="11">
    <source>
        <dbReference type="EMBL" id="CAI26576.1"/>
    </source>
</evidence>
<keyword evidence="7 8" id="KW-0472">Membrane</keyword>
<dbReference type="InterPro" id="IPR011925">
    <property type="entry name" value="LolCE_TM"/>
</dbReference>
<dbReference type="Pfam" id="PF02687">
    <property type="entry name" value="FtsX"/>
    <property type="match status" value="1"/>
</dbReference>
<evidence type="ECO:0000256" key="6">
    <source>
        <dbReference type="ARBA" id="ARBA00022989"/>
    </source>
</evidence>
<reference evidence="11 12" key="1">
    <citation type="journal article" date="2006" name="J. Bacteriol.">
        <title>Comparative genomic analysis of three strains of Ehrlichia ruminantium reveals an active process of genome size plasticity.</title>
        <authorList>
            <person name="Frutos R."/>
            <person name="Viari A."/>
            <person name="Ferraz C."/>
            <person name="Morgat A."/>
            <person name="Eychenie S."/>
            <person name="Kandassami Y."/>
            <person name="Chantal I."/>
            <person name="Bensaid A."/>
            <person name="Coissac E."/>
            <person name="Vachiery N."/>
            <person name="Demaille J."/>
            <person name="Martinez D."/>
        </authorList>
    </citation>
    <scope>NUCLEOTIDE SEQUENCE [LARGE SCALE GENOMIC DNA]</scope>
    <source>
        <strain evidence="11 12">Welgevonden</strain>
    </source>
</reference>
<dbReference type="GeneID" id="33057900"/>
<evidence type="ECO:0000259" key="10">
    <source>
        <dbReference type="Pfam" id="PF12704"/>
    </source>
</evidence>
<comment type="subcellular location">
    <subcellularLocation>
        <location evidence="1">Cell membrane</location>
        <topology evidence="1">Multi-pass membrane protein</topology>
    </subcellularLocation>
</comment>
<gene>
    <name evidence="11" type="primary">lolC</name>
    <name evidence="11" type="ordered locus">ERWE_CDS_00820</name>
</gene>
<evidence type="ECO:0000256" key="8">
    <source>
        <dbReference type="SAM" id="Phobius"/>
    </source>
</evidence>
<keyword evidence="11" id="KW-0449">Lipoprotein</keyword>
<dbReference type="PANTHER" id="PTHR30489:SF0">
    <property type="entry name" value="LIPOPROTEIN-RELEASING SYSTEM TRANSMEMBRANE PROTEIN LOLE"/>
    <property type="match status" value="1"/>
</dbReference>
<proteinExistence type="inferred from homology"/>
<evidence type="ECO:0000256" key="5">
    <source>
        <dbReference type="ARBA" id="ARBA00022692"/>
    </source>
</evidence>
<evidence type="ECO:0000313" key="12">
    <source>
        <dbReference type="Proteomes" id="UP000001021"/>
    </source>
</evidence>
<feature type="domain" description="ABC3 transporter permease C-terminal" evidence="9">
    <location>
        <begin position="270"/>
        <end position="400"/>
    </location>
</feature>
<dbReference type="Proteomes" id="UP000001021">
    <property type="component" value="Chromosome"/>
</dbReference>
<evidence type="ECO:0000256" key="2">
    <source>
        <dbReference type="ARBA" id="ARBA00005236"/>
    </source>
</evidence>
<feature type="transmembrane region" description="Helical" evidence="8">
    <location>
        <begin position="21"/>
        <end position="48"/>
    </location>
</feature>
<feature type="transmembrane region" description="Helical" evidence="8">
    <location>
        <begin position="313"/>
        <end position="340"/>
    </location>
</feature>
<dbReference type="EMBL" id="CR925678">
    <property type="protein sequence ID" value="CAI26576.1"/>
    <property type="molecule type" value="Genomic_DNA"/>
</dbReference>
<dbReference type="GO" id="GO:0098797">
    <property type="term" value="C:plasma membrane protein complex"/>
    <property type="evidence" value="ECO:0007669"/>
    <property type="project" value="TreeGrafter"/>
</dbReference>
<dbReference type="KEGG" id="erw:ERWE_CDS_00820"/>
<dbReference type="Pfam" id="PF12704">
    <property type="entry name" value="MacB_PCD"/>
    <property type="match status" value="1"/>
</dbReference>
<accession>A0A0H3M0C0</accession>
<evidence type="ECO:0000259" key="9">
    <source>
        <dbReference type="Pfam" id="PF02687"/>
    </source>
</evidence>
<feature type="domain" description="MacB-like periplasmic core" evidence="10">
    <location>
        <begin position="27"/>
        <end position="238"/>
    </location>
</feature>
<organism evidence="11 12">
    <name type="scientific">Ehrlichia ruminantium (strain Welgevonden)</name>
    <dbReference type="NCBI Taxonomy" id="254945"/>
    <lineage>
        <taxon>Bacteria</taxon>
        <taxon>Pseudomonadati</taxon>
        <taxon>Pseudomonadota</taxon>
        <taxon>Alphaproteobacteria</taxon>
        <taxon>Rickettsiales</taxon>
        <taxon>Anaplasmataceae</taxon>
        <taxon>Ehrlichia</taxon>
    </lineage>
</organism>
<keyword evidence="6 8" id="KW-1133">Transmembrane helix</keyword>
<sequence>MLFKFELMLALRYLQSNRSQFLCSMITMLSFIGITLGVATLIIVMSVMNGFGEKLLNCIVGVNGQVAIYFNNNEKDTNYHDVAKLIKDIPGVIDAIPITENQAMAKSEQSVSGIIVRGISKQDLLRKNIIADNIVRGNISDLDNGIVIGIKLAEILNVNYGDKITILSSDSIPTVIGSIPRMKSYKVIAVFDLGMYEYDSTLVYMPLHSSQLLFHYGNRVHNIEVSIDDINRSSEILKLIEDKTSMKGEDWKMQQGSYFNALKVESNVMFFILTLIIIVATFNIISSLSILVQDKKGAIAIMRTLGVTRGSILRIFCMCGFFIGLIGTLVGCILGVVFSLNINGIKNILESISHNNIFDPIVYFFDTLPSILLVKDIVKISLLSLFLSLVAAILPARKAACQDPADILRHE</sequence>
<dbReference type="HOGENOM" id="CLU_000604_8_1_5"/>
<dbReference type="KEGG" id="eru:Erum0860"/>
<feature type="transmembrane region" description="Helical" evidence="8">
    <location>
        <begin position="377"/>
        <end position="394"/>
    </location>
</feature>
<feature type="transmembrane region" description="Helical" evidence="8">
    <location>
        <begin position="268"/>
        <end position="292"/>
    </location>
</feature>
<dbReference type="InterPro" id="IPR025857">
    <property type="entry name" value="MacB_PCD"/>
</dbReference>